<name>A0A0H3CPG1_ENTCC</name>
<dbReference type="Gene3D" id="1.10.1200.10">
    <property type="entry name" value="ACP-like"/>
    <property type="match status" value="1"/>
</dbReference>
<reference evidence="2 3" key="1">
    <citation type="journal article" date="2010" name="J. Bacteriol.">
        <title>Complete genome sequence of Enterobacter cloacae subsp. cloacae type strain ATCC 13047.</title>
        <authorList>
            <person name="Ren Y."/>
            <person name="Ren Y."/>
            <person name="Zhou Z."/>
            <person name="Guo X."/>
            <person name="Li Y."/>
            <person name="Feng L."/>
            <person name="Wang L."/>
        </authorList>
    </citation>
    <scope>NUCLEOTIDE SEQUENCE [LARGE SCALE GENOMIC DNA]</scope>
    <source>
        <strain evidence="3">ATCC 13047 / DSM 30054 / NBRC 13535 / NCTC 10005 / WDCM 00083 / NCDC 279-56</strain>
    </source>
</reference>
<proteinExistence type="predicted"/>
<dbReference type="EnsemblBacteria" id="ADF63489">
    <property type="protein sequence ID" value="ADF63489"/>
    <property type="gene ID" value="ECL_03955"/>
</dbReference>
<dbReference type="Pfam" id="PF00550">
    <property type="entry name" value="PP-binding"/>
    <property type="match status" value="1"/>
</dbReference>
<dbReference type="Proteomes" id="UP000002363">
    <property type="component" value="Chromosome"/>
</dbReference>
<dbReference type="SUPFAM" id="SSF47336">
    <property type="entry name" value="ACP-like"/>
    <property type="match status" value="1"/>
</dbReference>
<sequence length="83" mass="9585">MNEVDLDDVNKEQVKVLALQQYIVWLQDVLEKSVSAEDNFLDIGGHSMIAIALNERVRNEFNLTLSMERLYNSTLSETFYSTK</sequence>
<dbReference type="STRING" id="716541.ECL_03955"/>
<dbReference type="HOGENOM" id="CLU_2537252_0_0_6"/>
<dbReference type="KEGG" id="enc:ECL_03955"/>
<evidence type="ECO:0000313" key="2">
    <source>
        <dbReference type="EMBL" id="ADF63489.1"/>
    </source>
</evidence>
<feature type="domain" description="Carrier" evidence="1">
    <location>
        <begin position="28"/>
        <end position="76"/>
    </location>
</feature>
<gene>
    <name evidence="2" type="ordered locus">ECL_03955</name>
</gene>
<dbReference type="AlphaFoldDB" id="A0A0H3CPG1"/>
<dbReference type="InterPro" id="IPR009081">
    <property type="entry name" value="PP-bd_ACP"/>
</dbReference>
<dbReference type="OrthoDB" id="9757559at2"/>
<dbReference type="RefSeq" id="WP_013098361.1">
    <property type="nucleotide sequence ID" value="NC_014121.1"/>
</dbReference>
<accession>A0A0H3CPG1</accession>
<organism evidence="2 3">
    <name type="scientific">Enterobacter cloacae subsp. cloacae (strain ATCC 13047 / DSM 30054 / NBRC 13535 / NCTC 10005 / WDCM 00083 / NCDC 279-56)</name>
    <dbReference type="NCBI Taxonomy" id="716541"/>
    <lineage>
        <taxon>Bacteria</taxon>
        <taxon>Pseudomonadati</taxon>
        <taxon>Pseudomonadota</taxon>
        <taxon>Gammaproteobacteria</taxon>
        <taxon>Enterobacterales</taxon>
        <taxon>Enterobacteriaceae</taxon>
        <taxon>Enterobacter</taxon>
        <taxon>Enterobacter cloacae complex</taxon>
    </lineage>
</organism>
<dbReference type="eggNOG" id="COG1020">
    <property type="taxonomic scope" value="Bacteria"/>
</dbReference>
<protein>
    <recommendedName>
        <fullName evidence="1">Carrier domain-containing protein</fullName>
    </recommendedName>
</protein>
<keyword evidence="3" id="KW-1185">Reference proteome</keyword>
<dbReference type="InterPro" id="IPR036736">
    <property type="entry name" value="ACP-like_sf"/>
</dbReference>
<evidence type="ECO:0000259" key="1">
    <source>
        <dbReference type="Pfam" id="PF00550"/>
    </source>
</evidence>
<evidence type="ECO:0000313" key="3">
    <source>
        <dbReference type="Proteomes" id="UP000002363"/>
    </source>
</evidence>
<dbReference type="EMBL" id="CP001918">
    <property type="protein sequence ID" value="ADF63489.1"/>
    <property type="molecule type" value="Genomic_DNA"/>
</dbReference>